<dbReference type="EMBL" id="JBBKAR010000043">
    <property type="protein sequence ID" value="MEJ8305446.1"/>
    <property type="molecule type" value="Genomic_DNA"/>
</dbReference>
<dbReference type="Proteomes" id="UP001380953">
    <property type="component" value="Unassembled WGS sequence"/>
</dbReference>
<comment type="caution">
    <text evidence="1">The sequence shown here is derived from an EMBL/GenBank/DDBJ whole genome shotgun (WGS) entry which is preliminary data.</text>
</comment>
<reference evidence="1" key="1">
    <citation type="submission" date="2024-03" db="EMBL/GenBank/DDBJ databases">
        <title>Whole genome sequecning of epiphytes from Marcgravia umbellata leaves.</title>
        <authorList>
            <person name="Kumar G."/>
            <person name="Savka M.A."/>
        </authorList>
    </citation>
    <scope>NUCLEOTIDE SEQUENCE</scope>
    <source>
        <strain evidence="1">RIT_BL5</strain>
    </source>
</reference>
<organism evidence="1 2">
    <name type="scientific">Saccharibacillus sacchari</name>
    <dbReference type="NCBI Taxonomy" id="456493"/>
    <lineage>
        <taxon>Bacteria</taxon>
        <taxon>Bacillati</taxon>
        <taxon>Bacillota</taxon>
        <taxon>Bacilli</taxon>
        <taxon>Bacillales</taxon>
        <taxon>Paenibacillaceae</taxon>
        <taxon>Saccharibacillus</taxon>
    </lineage>
</organism>
<evidence type="ECO:0000313" key="2">
    <source>
        <dbReference type="Proteomes" id="UP001380953"/>
    </source>
</evidence>
<protein>
    <submittedName>
        <fullName evidence="1">Uncharacterized protein</fullName>
    </submittedName>
</protein>
<evidence type="ECO:0000313" key="1">
    <source>
        <dbReference type="EMBL" id="MEJ8305446.1"/>
    </source>
</evidence>
<proteinExistence type="predicted"/>
<gene>
    <name evidence="1" type="ORF">WKI47_16170</name>
</gene>
<name>A0ACC6PEW6_9BACL</name>
<accession>A0ACC6PEW6</accession>
<sequence length="141" mass="15921">MTTTESIYRVFRSTWGIHIGIVASYTALSDDAYSREAVKLGEGIHINDRQVQADPQSALLPDEQAFLQAGLRRVSSLILRHSEYGNRTLIVVSSVTIAPCDFQAEGLEAAMMHWASEAFGFELPQFEVEFDEAKNRYEFRM</sequence>
<keyword evidence="2" id="KW-1185">Reference proteome</keyword>